<feature type="transmembrane region" description="Helical" evidence="13">
    <location>
        <begin position="326"/>
        <end position="346"/>
    </location>
</feature>
<comment type="subcellular location">
    <subcellularLocation>
        <location evidence="2">Cell membrane</location>
        <topology evidence="2">Multi-pass membrane protein</topology>
    </subcellularLocation>
</comment>
<evidence type="ECO:0000313" key="14">
    <source>
        <dbReference type="EMBL" id="HIR12685.1"/>
    </source>
</evidence>
<dbReference type="GO" id="GO:0006811">
    <property type="term" value="P:monoatomic ion transport"/>
    <property type="evidence" value="ECO:0007669"/>
    <property type="project" value="UniProtKB-KW"/>
</dbReference>
<dbReference type="AlphaFoldDB" id="A0A9D1AAA5"/>
<evidence type="ECO:0000256" key="13">
    <source>
        <dbReference type="SAM" id="Phobius"/>
    </source>
</evidence>
<evidence type="ECO:0000256" key="1">
    <source>
        <dbReference type="ARBA" id="ARBA00003408"/>
    </source>
</evidence>
<accession>A0A9D1AAA5</accession>
<comment type="function">
    <text evidence="1">Multidrug efflux pump.</text>
</comment>
<protein>
    <recommendedName>
        <fullName evidence="4">Probable multidrug resistance protein NorM</fullName>
    </recommendedName>
    <alternativeName>
        <fullName evidence="12">Multidrug-efflux transporter</fullName>
    </alternativeName>
</protein>
<feature type="transmembrane region" description="Helical" evidence="13">
    <location>
        <begin position="21"/>
        <end position="38"/>
    </location>
</feature>
<gene>
    <name evidence="14" type="ORF">IAB31_02030</name>
</gene>
<dbReference type="CDD" id="cd13140">
    <property type="entry name" value="MATE_like_1"/>
    <property type="match status" value="1"/>
</dbReference>
<proteinExistence type="inferred from homology"/>
<evidence type="ECO:0000256" key="12">
    <source>
        <dbReference type="ARBA" id="ARBA00031636"/>
    </source>
</evidence>
<evidence type="ECO:0000256" key="10">
    <source>
        <dbReference type="ARBA" id="ARBA00023065"/>
    </source>
</evidence>
<dbReference type="GO" id="GO:0015297">
    <property type="term" value="F:antiporter activity"/>
    <property type="evidence" value="ECO:0007669"/>
    <property type="project" value="UniProtKB-KW"/>
</dbReference>
<keyword evidence="10" id="KW-0406">Ion transport</keyword>
<dbReference type="Pfam" id="PF01554">
    <property type="entry name" value="MatE"/>
    <property type="match status" value="2"/>
</dbReference>
<feature type="transmembrane region" description="Helical" evidence="13">
    <location>
        <begin position="199"/>
        <end position="221"/>
    </location>
</feature>
<evidence type="ECO:0000313" key="15">
    <source>
        <dbReference type="Proteomes" id="UP000886757"/>
    </source>
</evidence>
<reference evidence="14" key="1">
    <citation type="submission" date="2020-10" db="EMBL/GenBank/DDBJ databases">
        <authorList>
            <person name="Gilroy R."/>
        </authorList>
    </citation>
    <scope>NUCLEOTIDE SEQUENCE</scope>
    <source>
        <strain evidence="14">ChiSjej4B22-8148</strain>
    </source>
</reference>
<feature type="transmembrane region" description="Helical" evidence="13">
    <location>
        <begin position="137"/>
        <end position="161"/>
    </location>
</feature>
<keyword evidence="6" id="KW-0050">Antiport</keyword>
<dbReference type="InterPro" id="IPR048279">
    <property type="entry name" value="MdtK-like"/>
</dbReference>
<dbReference type="GO" id="GO:0042910">
    <property type="term" value="F:xenobiotic transmembrane transporter activity"/>
    <property type="evidence" value="ECO:0007669"/>
    <property type="project" value="InterPro"/>
</dbReference>
<feature type="transmembrane region" description="Helical" evidence="13">
    <location>
        <begin position="424"/>
        <end position="443"/>
    </location>
</feature>
<dbReference type="GO" id="GO:0005886">
    <property type="term" value="C:plasma membrane"/>
    <property type="evidence" value="ECO:0007669"/>
    <property type="project" value="UniProtKB-SubCell"/>
</dbReference>
<evidence type="ECO:0000256" key="2">
    <source>
        <dbReference type="ARBA" id="ARBA00004651"/>
    </source>
</evidence>
<feature type="transmembrane region" description="Helical" evidence="13">
    <location>
        <begin position="94"/>
        <end position="117"/>
    </location>
</feature>
<organism evidence="14 15">
    <name type="scientific">Candidatus Choladousia intestinavium</name>
    <dbReference type="NCBI Taxonomy" id="2840727"/>
    <lineage>
        <taxon>Bacteria</taxon>
        <taxon>Bacillati</taxon>
        <taxon>Bacillota</taxon>
        <taxon>Clostridia</taxon>
        <taxon>Lachnospirales</taxon>
        <taxon>Lachnospiraceae</taxon>
        <taxon>Lachnospiraceae incertae sedis</taxon>
        <taxon>Candidatus Choladousia</taxon>
    </lineage>
</organism>
<evidence type="ECO:0000256" key="5">
    <source>
        <dbReference type="ARBA" id="ARBA00022448"/>
    </source>
</evidence>
<dbReference type="Proteomes" id="UP000886757">
    <property type="component" value="Unassembled WGS sequence"/>
</dbReference>
<feature type="transmembrane region" description="Helical" evidence="13">
    <location>
        <begin position="395"/>
        <end position="412"/>
    </location>
</feature>
<dbReference type="NCBIfam" id="TIGR00797">
    <property type="entry name" value="matE"/>
    <property type="match status" value="1"/>
</dbReference>
<keyword evidence="8 13" id="KW-0812">Transmembrane</keyword>
<feature type="transmembrane region" description="Helical" evidence="13">
    <location>
        <begin position="366"/>
        <end position="388"/>
    </location>
</feature>
<evidence type="ECO:0000256" key="7">
    <source>
        <dbReference type="ARBA" id="ARBA00022475"/>
    </source>
</evidence>
<dbReference type="InterPro" id="IPR050222">
    <property type="entry name" value="MATE_MdtK"/>
</dbReference>
<dbReference type="PANTHER" id="PTHR43298">
    <property type="entry name" value="MULTIDRUG RESISTANCE PROTEIN NORM-RELATED"/>
    <property type="match status" value="1"/>
</dbReference>
<keyword evidence="5" id="KW-0813">Transport</keyword>
<keyword evidence="9 13" id="KW-1133">Transmembrane helix</keyword>
<evidence type="ECO:0000256" key="8">
    <source>
        <dbReference type="ARBA" id="ARBA00022692"/>
    </source>
</evidence>
<sequence length="455" mass="49280">MEKTSQINLTEGPILNTLTRLSLPIMASSFLSTAYSITDMAWIGVLGSKAVAGVGVGGMYVWLSQGLVSLARMGGQVHVAQSMGRGKREEARQYAGAAIQLTLLFGLAFAAVCLLFTDPLLSFFALDDSLTYRYAREYTQVTCGLILFSFMTQTLTGLFTAQGDSKTPFLANLAGLVINMVFDPVLILGIGPFPRLEVLGAAAATVTAQAVVTLVMLLSLLRRRRAGNVIRQVRLFKKIPAHFYKQIFRMGGPTALQGSLYCMISMVLTRMVSGFGAAAVATQRMGGQIESISWNTADGFGAALNAFAGQNYGARKLDRMRKGYEISFRIVVIWGLAITLLFVLVPEPISRIFFHEADAIAISVDYLIIVGLGEAFMCVELMTIGALSGMGKTKLCSVISILLTGLRIPLAYFLGEMGLGLNGVWWALSATSMLKGVVFYLVFRVQMTAEERRKG</sequence>
<evidence type="ECO:0000256" key="3">
    <source>
        <dbReference type="ARBA" id="ARBA00010199"/>
    </source>
</evidence>
<dbReference type="PIRSF" id="PIRSF006603">
    <property type="entry name" value="DinF"/>
    <property type="match status" value="1"/>
</dbReference>
<evidence type="ECO:0000256" key="11">
    <source>
        <dbReference type="ARBA" id="ARBA00023136"/>
    </source>
</evidence>
<feature type="transmembrane region" description="Helical" evidence="13">
    <location>
        <begin position="50"/>
        <end position="73"/>
    </location>
</feature>
<reference evidence="14" key="2">
    <citation type="journal article" date="2021" name="PeerJ">
        <title>Extensive microbial diversity within the chicken gut microbiome revealed by metagenomics and culture.</title>
        <authorList>
            <person name="Gilroy R."/>
            <person name="Ravi A."/>
            <person name="Getino M."/>
            <person name="Pursley I."/>
            <person name="Horton D.L."/>
            <person name="Alikhan N.F."/>
            <person name="Baker D."/>
            <person name="Gharbi K."/>
            <person name="Hall N."/>
            <person name="Watson M."/>
            <person name="Adriaenssens E.M."/>
            <person name="Foster-Nyarko E."/>
            <person name="Jarju S."/>
            <person name="Secka A."/>
            <person name="Antonio M."/>
            <person name="Oren A."/>
            <person name="Chaudhuri R.R."/>
            <person name="La Ragione R."/>
            <person name="Hildebrand F."/>
            <person name="Pallen M.J."/>
        </authorList>
    </citation>
    <scope>NUCLEOTIDE SEQUENCE</scope>
    <source>
        <strain evidence="14">ChiSjej4B22-8148</strain>
    </source>
</reference>
<evidence type="ECO:0000256" key="9">
    <source>
        <dbReference type="ARBA" id="ARBA00022989"/>
    </source>
</evidence>
<dbReference type="InterPro" id="IPR002528">
    <property type="entry name" value="MATE_fam"/>
</dbReference>
<comment type="similarity">
    <text evidence="3">Belongs to the multi antimicrobial extrusion (MATE) (TC 2.A.66.1) family.</text>
</comment>
<evidence type="ECO:0000256" key="4">
    <source>
        <dbReference type="ARBA" id="ARBA00020268"/>
    </source>
</evidence>
<feature type="transmembrane region" description="Helical" evidence="13">
    <location>
        <begin position="173"/>
        <end position="193"/>
    </location>
</feature>
<dbReference type="EMBL" id="DVGK01000028">
    <property type="protein sequence ID" value="HIR12685.1"/>
    <property type="molecule type" value="Genomic_DNA"/>
</dbReference>
<dbReference type="PANTHER" id="PTHR43298:SF2">
    <property type="entry name" value="FMN_FAD EXPORTER YEEO-RELATED"/>
    <property type="match status" value="1"/>
</dbReference>
<keyword evidence="7" id="KW-1003">Cell membrane</keyword>
<comment type="caution">
    <text evidence="14">The sequence shown here is derived from an EMBL/GenBank/DDBJ whole genome shotgun (WGS) entry which is preliminary data.</text>
</comment>
<keyword evidence="11 13" id="KW-0472">Membrane</keyword>
<evidence type="ECO:0000256" key="6">
    <source>
        <dbReference type="ARBA" id="ARBA00022449"/>
    </source>
</evidence>
<name>A0A9D1AAA5_9FIRM</name>